<gene>
    <name evidence="2" type="ORF">Vafri_12131</name>
</gene>
<feature type="compositionally biased region" description="Basic and acidic residues" evidence="1">
    <location>
        <begin position="90"/>
        <end position="100"/>
    </location>
</feature>
<evidence type="ECO:0000256" key="1">
    <source>
        <dbReference type="SAM" id="MobiDB-lite"/>
    </source>
</evidence>
<reference evidence="2" key="1">
    <citation type="journal article" date="2021" name="Proc. Natl. Acad. Sci. U.S.A.">
        <title>Three genomes in the algal genus Volvox reveal the fate of a haploid sex-determining region after a transition to homothallism.</title>
        <authorList>
            <person name="Yamamoto K."/>
            <person name="Hamaji T."/>
            <person name="Kawai-Toyooka H."/>
            <person name="Matsuzaki R."/>
            <person name="Takahashi F."/>
            <person name="Nishimura Y."/>
            <person name="Kawachi M."/>
            <person name="Noguchi H."/>
            <person name="Minakuchi Y."/>
            <person name="Umen J.G."/>
            <person name="Toyoda A."/>
            <person name="Nozaki H."/>
        </authorList>
    </citation>
    <scope>NUCLEOTIDE SEQUENCE</scope>
    <source>
        <strain evidence="2">NIES-3780</strain>
    </source>
</reference>
<evidence type="ECO:0000313" key="3">
    <source>
        <dbReference type="Proteomes" id="UP000747399"/>
    </source>
</evidence>
<feature type="compositionally biased region" description="Basic and acidic residues" evidence="1">
    <location>
        <begin position="72"/>
        <end position="83"/>
    </location>
</feature>
<proteinExistence type="predicted"/>
<dbReference type="Proteomes" id="UP000747399">
    <property type="component" value="Unassembled WGS sequence"/>
</dbReference>
<comment type="caution">
    <text evidence="2">The sequence shown here is derived from an EMBL/GenBank/DDBJ whole genome shotgun (WGS) entry which is preliminary data.</text>
</comment>
<keyword evidence="3" id="KW-1185">Reference proteome</keyword>
<name>A0A8J4B9C9_9CHLO</name>
<protein>
    <submittedName>
        <fullName evidence="2">Uncharacterized protein</fullName>
    </submittedName>
</protein>
<accession>A0A8J4B9C9</accession>
<feature type="compositionally biased region" description="Polar residues" evidence="1">
    <location>
        <begin position="1"/>
        <end position="17"/>
    </location>
</feature>
<dbReference type="AlphaFoldDB" id="A0A8J4B9C9"/>
<dbReference type="EMBL" id="BNCO01000025">
    <property type="protein sequence ID" value="GIL56827.1"/>
    <property type="molecule type" value="Genomic_DNA"/>
</dbReference>
<organism evidence="2 3">
    <name type="scientific">Volvox africanus</name>
    <dbReference type="NCBI Taxonomy" id="51714"/>
    <lineage>
        <taxon>Eukaryota</taxon>
        <taxon>Viridiplantae</taxon>
        <taxon>Chlorophyta</taxon>
        <taxon>core chlorophytes</taxon>
        <taxon>Chlorophyceae</taxon>
        <taxon>CS clade</taxon>
        <taxon>Chlamydomonadales</taxon>
        <taxon>Volvocaceae</taxon>
        <taxon>Volvox</taxon>
    </lineage>
</organism>
<feature type="region of interest" description="Disordered" evidence="1">
    <location>
        <begin position="54"/>
        <end position="100"/>
    </location>
</feature>
<feature type="region of interest" description="Disordered" evidence="1">
    <location>
        <begin position="1"/>
        <end position="27"/>
    </location>
</feature>
<evidence type="ECO:0000313" key="2">
    <source>
        <dbReference type="EMBL" id="GIL56827.1"/>
    </source>
</evidence>
<sequence>MSRYNNGQGQQPFQPFHNNDFKGSGWDYTGHNSQSRVAFYQNDQGVKMDYYYSTGTTKTSMDHPSRGSTQLFRRDLSDGEHRSVLNNPRVHTDKGYYTKK</sequence>